<accession>A0ABX0SPC5</accession>
<dbReference type="PANTHER" id="PTHR12608:SF1">
    <property type="entry name" value="TRANSMEMBRANE PROTEIN 165"/>
    <property type="match status" value="1"/>
</dbReference>
<evidence type="ECO:0000256" key="4">
    <source>
        <dbReference type="ARBA" id="ARBA00022989"/>
    </source>
</evidence>
<evidence type="ECO:0000256" key="3">
    <source>
        <dbReference type="ARBA" id="ARBA00022692"/>
    </source>
</evidence>
<evidence type="ECO:0000256" key="6">
    <source>
        <dbReference type="RuleBase" id="RU365102"/>
    </source>
</evidence>
<protein>
    <recommendedName>
        <fullName evidence="6">GDT1 family protein</fullName>
    </recommendedName>
</protein>
<evidence type="ECO:0000256" key="1">
    <source>
        <dbReference type="ARBA" id="ARBA00004141"/>
    </source>
</evidence>
<comment type="subcellular location">
    <subcellularLocation>
        <location evidence="1 6">Membrane</location>
        <topology evidence="1 6">Multi-pass membrane protein</topology>
    </subcellularLocation>
</comment>
<evidence type="ECO:0000256" key="2">
    <source>
        <dbReference type="ARBA" id="ARBA00009190"/>
    </source>
</evidence>
<evidence type="ECO:0000256" key="5">
    <source>
        <dbReference type="ARBA" id="ARBA00023136"/>
    </source>
</evidence>
<feature type="transmembrane region" description="Helical" evidence="6">
    <location>
        <begin position="69"/>
        <end position="86"/>
    </location>
</feature>
<keyword evidence="8" id="KW-1185">Reference proteome</keyword>
<comment type="caution">
    <text evidence="6">Lacks conserved residue(s) required for the propagation of feature annotation.</text>
</comment>
<keyword evidence="5 6" id="KW-0472">Membrane</keyword>
<keyword evidence="4 6" id="KW-1133">Transmembrane helix</keyword>
<dbReference type="InterPro" id="IPR001727">
    <property type="entry name" value="GDT1-like"/>
</dbReference>
<dbReference type="EMBL" id="JAANOU010000001">
    <property type="protein sequence ID" value="NIH77504.1"/>
    <property type="molecule type" value="Genomic_DNA"/>
</dbReference>
<dbReference type="Proteomes" id="UP000754495">
    <property type="component" value="Unassembled WGS sequence"/>
</dbReference>
<gene>
    <name evidence="7" type="ORF">FHX46_000034</name>
</gene>
<dbReference type="RefSeq" id="WP_313885972.1">
    <property type="nucleotide sequence ID" value="NZ_JAANOU010000001.1"/>
</dbReference>
<comment type="caution">
    <text evidence="7">The sequence shown here is derived from an EMBL/GenBank/DDBJ whole genome shotgun (WGS) entry which is preliminary data.</text>
</comment>
<evidence type="ECO:0000313" key="7">
    <source>
        <dbReference type="EMBL" id="NIH77504.1"/>
    </source>
</evidence>
<keyword evidence="3 6" id="KW-0812">Transmembrane</keyword>
<sequence length="200" mass="20882">MSTALLALLSAYVLVLAVELPDKTMIATLVLTTRFRAWPVLAGVSLAFAVQSTIAVLFGKALTLLPESLVATVVAALFAIGAVLLLREGFSTPDESGEDAARQGVRPVSFLRAAATSFGVLFAAEWGDASQLATAGLTARYGHPLMVFTGSLLALLTVAAIAVFVGHKVRGRLKPKLLQRVAGFVFVAFALVAAWQAVTA</sequence>
<reference evidence="7 8" key="1">
    <citation type="submission" date="2020-03" db="EMBL/GenBank/DDBJ databases">
        <title>Sequencing the genomes of 1000 actinobacteria strains.</title>
        <authorList>
            <person name="Klenk H.-P."/>
        </authorList>
    </citation>
    <scope>NUCLEOTIDE SEQUENCE [LARGE SCALE GENOMIC DNA]</scope>
    <source>
        <strain evidence="7 8">DSM 45668</strain>
    </source>
</reference>
<feature type="transmembrane region" description="Helical" evidence="6">
    <location>
        <begin position="177"/>
        <end position="198"/>
    </location>
</feature>
<feature type="transmembrane region" description="Helical" evidence="6">
    <location>
        <begin position="41"/>
        <end position="62"/>
    </location>
</feature>
<comment type="similarity">
    <text evidence="2 6">Belongs to the GDT1 family.</text>
</comment>
<dbReference type="PANTHER" id="PTHR12608">
    <property type="entry name" value="TRANSMEMBRANE PROTEIN HTP-1 RELATED"/>
    <property type="match status" value="1"/>
</dbReference>
<dbReference type="Pfam" id="PF01169">
    <property type="entry name" value="GDT1"/>
    <property type="match status" value="2"/>
</dbReference>
<evidence type="ECO:0000313" key="8">
    <source>
        <dbReference type="Proteomes" id="UP000754495"/>
    </source>
</evidence>
<proteinExistence type="inferred from homology"/>
<feature type="transmembrane region" description="Helical" evidence="6">
    <location>
        <begin position="145"/>
        <end position="165"/>
    </location>
</feature>
<name>A0ABX0SPC5_9PSEU</name>
<organism evidence="7 8">
    <name type="scientific">Amycolatopsis viridis</name>
    <dbReference type="NCBI Taxonomy" id="185678"/>
    <lineage>
        <taxon>Bacteria</taxon>
        <taxon>Bacillati</taxon>
        <taxon>Actinomycetota</taxon>
        <taxon>Actinomycetes</taxon>
        <taxon>Pseudonocardiales</taxon>
        <taxon>Pseudonocardiaceae</taxon>
        <taxon>Amycolatopsis</taxon>
    </lineage>
</organism>